<sequence>MTPGERSWLERSIAAWGEQAAQMQRIACTRQSIINRAGGLESVVDGLRARLAAAPAAPAEEPAPAPAAPIAADEALPATGMGDFGRYQAEAEAGARADPIWFMRSKRAGMIYSAMVCRRFGDHETAARYEVRADRADDACRAPGRVNAPAPAPIDMRPPPIALPFTAGPQLDLFA</sequence>
<dbReference type="AlphaFoldDB" id="A0A558R838"/>
<dbReference type="EMBL" id="VNIM01000019">
    <property type="protein sequence ID" value="TVV75561.1"/>
    <property type="molecule type" value="Genomic_DNA"/>
</dbReference>
<reference evidence="1 2" key="1">
    <citation type="submission" date="2019-07" db="EMBL/GenBank/DDBJ databases">
        <title>Sphingomonas solaris sp. nov., isolated from a solar panel from Boston, Massachusetts.</title>
        <authorList>
            <person name="Tanner K."/>
            <person name="Pascual J."/>
            <person name="Mancuso C."/>
            <person name="Pereto J."/>
            <person name="Khalil A."/>
            <person name="Vilanova C."/>
        </authorList>
    </citation>
    <scope>NUCLEOTIDE SEQUENCE [LARGE SCALE GENOMIC DNA]</scope>
    <source>
        <strain evidence="1 2">R4DWN</strain>
    </source>
</reference>
<dbReference type="RefSeq" id="WP_145149412.1">
    <property type="nucleotide sequence ID" value="NZ_VNIM01000019.1"/>
</dbReference>
<comment type="caution">
    <text evidence="1">The sequence shown here is derived from an EMBL/GenBank/DDBJ whole genome shotgun (WGS) entry which is preliminary data.</text>
</comment>
<dbReference type="Proteomes" id="UP000318681">
    <property type="component" value="Unassembled WGS sequence"/>
</dbReference>
<proteinExistence type="predicted"/>
<keyword evidence="2" id="KW-1185">Reference proteome</keyword>
<gene>
    <name evidence="1" type="ORF">FOY91_06790</name>
</gene>
<organism evidence="1 2">
    <name type="scientific">Alterirhizorhabdus solaris</name>
    <dbReference type="NCBI Taxonomy" id="2529389"/>
    <lineage>
        <taxon>Bacteria</taxon>
        <taxon>Pseudomonadati</taxon>
        <taxon>Pseudomonadota</taxon>
        <taxon>Alphaproteobacteria</taxon>
        <taxon>Sphingomonadales</taxon>
        <taxon>Rhizorhabdaceae</taxon>
        <taxon>Alterirhizorhabdus</taxon>
    </lineage>
</organism>
<evidence type="ECO:0000313" key="1">
    <source>
        <dbReference type="EMBL" id="TVV75561.1"/>
    </source>
</evidence>
<name>A0A558R838_9SPHN</name>
<protein>
    <submittedName>
        <fullName evidence="1">Uncharacterized protein</fullName>
    </submittedName>
</protein>
<evidence type="ECO:0000313" key="2">
    <source>
        <dbReference type="Proteomes" id="UP000318681"/>
    </source>
</evidence>
<accession>A0A558R838</accession>